<gene>
    <name evidence="2" type="ordered locus">Tfu_1813</name>
</gene>
<dbReference type="OrthoDB" id="4498936at2"/>
<accession>Q47NX3</accession>
<dbReference type="InterPro" id="IPR010982">
    <property type="entry name" value="Lambda_DNA-bd_dom_sf"/>
</dbReference>
<evidence type="ECO:0000313" key="2">
    <source>
        <dbReference type="EMBL" id="AAZ55846.1"/>
    </source>
</evidence>
<dbReference type="Gene3D" id="1.25.40.10">
    <property type="entry name" value="Tetratricopeptide repeat domain"/>
    <property type="match status" value="1"/>
</dbReference>
<dbReference type="eggNOG" id="COG0457">
    <property type="taxonomic scope" value="Bacteria"/>
</dbReference>
<dbReference type="eggNOG" id="COG1396">
    <property type="taxonomic scope" value="Bacteria"/>
</dbReference>
<dbReference type="Pfam" id="PF13560">
    <property type="entry name" value="HTH_31"/>
    <property type="match status" value="1"/>
</dbReference>
<dbReference type="SUPFAM" id="SSF48452">
    <property type="entry name" value="TPR-like"/>
    <property type="match status" value="1"/>
</dbReference>
<sequence>MSQREGVGTLPGDFWTRPAVAAALATCDMAALVEAVRLARGWSQTDLARTVGYSQSWVSRVVNGQQSLTLDQVREVCERLGIPIHLLRFAPAQPSSVPLTASRPPAAFAAGRMKGAGPTRRRDFTKAVALATLSLPNLSAVGNVHEETAATLRAITGSQRRLDASSPSRDLVNAALAHWELSARTLSRAKRTPFAAEVAAASSEAAGFAAWLHADMGDSGSARSFYHRAVKHAHQAGDVLLTVYMLGSLALFEIDSEEPELGLRLAEEAAHKLRGEVHPTAQAWLSCVCALGHAALGNRAATQERLAHAEHAAERPENTDPPWPWVFRFDSAKVAGYRALAAVRLRRPHEARAAFFEAFPRTVSAPKQQSILMVELATAHADAGDVDEAFRLASHALQTGVAYRSEKVLNRVRRFRREYRGPQARCVHAFDEQLASLTTGRLPL</sequence>
<reference evidence="2" key="1">
    <citation type="submission" date="2005-07" db="EMBL/GenBank/DDBJ databases">
        <title>Complete sequence of Thermobifida fusca YX.</title>
        <authorList>
            <consortium name="US DOE Joint Genome Institute"/>
            <person name="Copeland A."/>
            <person name="Lucas S."/>
            <person name="Lapidus A."/>
            <person name="Barry K."/>
            <person name="Detter J.C."/>
            <person name="Glavina T."/>
            <person name="Hammon N."/>
            <person name="Israni S."/>
            <person name="Pitluck S."/>
            <person name="Di Bartolo G."/>
            <person name="Chain P."/>
            <person name="Schmutz J."/>
            <person name="Larimer F."/>
            <person name="Land M."/>
            <person name="Lykidis A."/>
            <person name="Richardson P."/>
        </authorList>
    </citation>
    <scope>NUCLEOTIDE SEQUENCE</scope>
    <source>
        <strain evidence="2">YX</strain>
    </source>
</reference>
<proteinExistence type="predicted"/>
<dbReference type="HOGENOM" id="CLU_029927_6_1_11"/>
<dbReference type="GO" id="GO:0003677">
    <property type="term" value="F:DNA binding"/>
    <property type="evidence" value="ECO:0007669"/>
    <property type="project" value="InterPro"/>
</dbReference>
<dbReference type="KEGG" id="tfu:Tfu_1813"/>
<dbReference type="AlphaFoldDB" id="Q47NX3"/>
<dbReference type="Gene3D" id="1.10.260.40">
    <property type="entry name" value="lambda repressor-like DNA-binding domains"/>
    <property type="match status" value="1"/>
</dbReference>
<dbReference type="SMART" id="SM00530">
    <property type="entry name" value="HTH_XRE"/>
    <property type="match status" value="1"/>
</dbReference>
<organism evidence="2">
    <name type="scientific">Thermobifida fusca (strain YX)</name>
    <dbReference type="NCBI Taxonomy" id="269800"/>
    <lineage>
        <taxon>Bacteria</taxon>
        <taxon>Bacillati</taxon>
        <taxon>Actinomycetota</taxon>
        <taxon>Actinomycetes</taxon>
        <taxon>Streptosporangiales</taxon>
        <taxon>Nocardiopsidaceae</taxon>
        <taxon>Thermobifida</taxon>
    </lineage>
</organism>
<dbReference type="RefSeq" id="WP_011292237.1">
    <property type="nucleotide sequence ID" value="NC_007333.1"/>
</dbReference>
<dbReference type="InterPro" id="IPR001387">
    <property type="entry name" value="Cro/C1-type_HTH"/>
</dbReference>
<evidence type="ECO:0000259" key="1">
    <source>
        <dbReference type="PROSITE" id="PS50943"/>
    </source>
</evidence>
<dbReference type="CDD" id="cd00093">
    <property type="entry name" value="HTH_XRE"/>
    <property type="match status" value="1"/>
</dbReference>
<dbReference type="InterPro" id="IPR011990">
    <property type="entry name" value="TPR-like_helical_dom_sf"/>
</dbReference>
<dbReference type="EMBL" id="CP000088">
    <property type="protein sequence ID" value="AAZ55846.1"/>
    <property type="molecule type" value="Genomic_DNA"/>
</dbReference>
<name>Q47NX3_THEFY</name>
<dbReference type="STRING" id="269800.Tfu_1813"/>
<protein>
    <submittedName>
        <fullName evidence="2">Helix-turn-helix motif</fullName>
    </submittedName>
</protein>
<dbReference type="SUPFAM" id="SSF47413">
    <property type="entry name" value="lambda repressor-like DNA-binding domains"/>
    <property type="match status" value="1"/>
</dbReference>
<feature type="domain" description="HTH cro/C1-type" evidence="1">
    <location>
        <begin position="33"/>
        <end position="87"/>
    </location>
</feature>
<dbReference type="PROSITE" id="PS50943">
    <property type="entry name" value="HTH_CROC1"/>
    <property type="match status" value="1"/>
</dbReference>